<dbReference type="HOGENOM" id="CLU_1534843_0_0_1"/>
<protein>
    <submittedName>
        <fullName evidence="1">Uncharacterized protein</fullName>
    </submittedName>
</protein>
<proteinExistence type="predicted"/>
<dbReference type="Gramene" id="OBART03G16940.1">
    <property type="protein sequence ID" value="OBART03G16940.1"/>
    <property type="gene ID" value="OBART03G16940"/>
</dbReference>
<sequence length="175" mass="19653">MGTGMLPRRAGRGRGRRRYRGRVWRLGSASMVPRRSTSAASAAVAALSLSRRRRNTYGSPTTLTRKASIYLGWRSVSCTRRNITATRSSISRCSRLNRYFVAVVVDGEMVLNANNMAEGAYRKTKRAARPQPRYRPHLPAPMSVTVDGKRVLHIRCLRWKFRDTEKVDLSGGDGV</sequence>
<dbReference type="PANTHER" id="PTHR31972:SF3">
    <property type="entry name" value="OS09G0416600 PROTEIN"/>
    <property type="match status" value="1"/>
</dbReference>
<name>A0A0D3FIB9_9ORYZ</name>
<keyword evidence="2" id="KW-1185">Reference proteome</keyword>
<dbReference type="InterPro" id="IPR008586">
    <property type="entry name" value="DUF868_pln"/>
</dbReference>
<dbReference type="PANTHER" id="PTHR31972">
    <property type="entry name" value="EXPRESSED PROTEIN"/>
    <property type="match status" value="1"/>
</dbReference>
<dbReference type="Proteomes" id="UP000026960">
    <property type="component" value="Chromosome 3"/>
</dbReference>
<dbReference type="STRING" id="65489.A0A0D3FIB9"/>
<evidence type="ECO:0000313" key="1">
    <source>
        <dbReference type="EnsemblPlants" id="OBART03G16940.1"/>
    </source>
</evidence>
<dbReference type="EnsemblPlants" id="OBART03G16940.1">
    <property type="protein sequence ID" value="OBART03G16940.1"/>
    <property type="gene ID" value="OBART03G16940"/>
</dbReference>
<reference evidence="1" key="1">
    <citation type="journal article" date="2009" name="Rice">
        <title>De Novo Next Generation Sequencing of Plant Genomes.</title>
        <authorList>
            <person name="Rounsley S."/>
            <person name="Marri P.R."/>
            <person name="Yu Y."/>
            <person name="He R."/>
            <person name="Sisneros N."/>
            <person name="Goicoechea J.L."/>
            <person name="Lee S.J."/>
            <person name="Angelova A."/>
            <person name="Kudrna D."/>
            <person name="Luo M."/>
            <person name="Affourtit J."/>
            <person name="Desany B."/>
            <person name="Knight J."/>
            <person name="Niazi F."/>
            <person name="Egholm M."/>
            <person name="Wing R.A."/>
        </authorList>
    </citation>
    <scope>NUCLEOTIDE SEQUENCE [LARGE SCALE GENOMIC DNA]</scope>
    <source>
        <strain evidence="1">cv. IRGC 105608</strain>
    </source>
</reference>
<dbReference type="AlphaFoldDB" id="A0A0D3FIB9"/>
<accession>A0A0D3FIB9</accession>
<dbReference type="PaxDb" id="65489-OBART03G16940.1"/>
<organism evidence="1">
    <name type="scientific">Oryza barthii</name>
    <dbReference type="NCBI Taxonomy" id="65489"/>
    <lineage>
        <taxon>Eukaryota</taxon>
        <taxon>Viridiplantae</taxon>
        <taxon>Streptophyta</taxon>
        <taxon>Embryophyta</taxon>
        <taxon>Tracheophyta</taxon>
        <taxon>Spermatophyta</taxon>
        <taxon>Magnoliopsida</taxon>
        <taxon>Liliopsida</taxon>
        <taxon>Poales</taxon>
        <taxon>Poaceae</taxon>
        <taxon>BOP clade</taxon>
        <taxon>Oryzoideae</taxon>
        <taxon>Oryzeae</taxon>
        <taxon>Oryzinae</taxon>
        <taxon>Oryza</taxon>
    </lineage>
</organism>
<evidence type="ECO:0000313" key="2">
    <source>
        <dbReference type="Proteomes" id="UP000026960"/>
    </source>
</evidence>
<reference evidence="1" key="2">
    <citation type="submission" date="2015-03" db="UniProtKB">
        <authorList>
            <consortium name="EnsemblPlants"/>
        </authorList>
    </citation>
    <scope>IDENTIFICATION</scope>
</reference>